<keyword evidence="1" id="KW-0732">Signal</keyword>
<feature type="chain" id="PRO_5003404129" evidence="1">
    <location>
        <begin position="17"/>
        <end position="151"/>
    </location>
</feature>
<keyword evidence="3" id="KW-1185">Reference proteome</keyword>
<feature type="signal peptide" evidence="1">
    <location>
        <begin position="1"/>
        <end position="16"/>
    </location>
</feature>
<sequence length="151" mass="17508">MLLLSIFFFINLSCEFTNNILEQSNATTENIPKEIAIVAVITENTDTKSYEIALKSIQCYARAQKYSFILAKDSEYGCRNNDSFLLLKKSFQTVFMGQIMVLFINTTWNYTQQLIQTEEIVTNALLEYEKKVASDKIEQMGKLFELINRRD</sequence>
<dbReference type="PANTHER" id="PTHR31562:SF9">
    <property type="entry name" value="GLYCOSYLTRANSFERASE FAMILY 8 PROTEIN"/>
    <property type="match status" value="1"/>
</dbReference>
<dbReference type="InterPro" id="IPR029044">
    <property type="entry name" value="Nucleotide-diphossugar_trans"/>
</dbReference>
<evidence type="ECO:0000313" key="3">
    <source>
        <dbReference type="Proteomes" id="UP000008068"/>
    </source>
</evidence>
<dbReference type="PANTHER" id="PTHR31562">
    <property type="entry name" value="PROTEIN CBG18972"/>
    <property type="match status" value="1"/>
</dbReference>
<evidence type="ECO:0000313" key="2">
    <source>
        <dbReference type="EMBL" id="EGT47097.1"/>
    </source>
</evidence>
<dbReference type="AlphaFoldDB" id="G0MXX6"/>
<dbReference type="InParanoid" id="G0MXX6"/>
<organism evidence="3">
    <name type="scientific">Caenorhabditis brenneri</name>
    <name type="common">Nematode worm</name>
    <dbReference type="NCBI Taxonomy" id="135651"/>
    <lineage>
        <taxon>Eukaryota</taxon>
        <taxon>Metazoa</taxon>
        <taxon>Ecdysozoa</taxon>
        <taxon>Nematoda</taxon>
        <taxon>Chromadorea</taxon>
        <taxon>Rhabditida</taxon>
        <taxon>Rhabditina</taxon>
        <taxon>Rhabditomorpha</taxon>
        <taxon>Rhabditoidea</taxon>
        <taxon>Rhabditidae</taxon>
        <taxon>Peloderinae</taxon>
        <taxon>Caenorhabditis</taxon>
    </lineage>
</organism>
<dbReference type="Gene3D" id="3.90.550.10">
    <property type="entry name" value="Spore Coat Polysaccharide Biosynthesis Protein SpsA, Chain A"/>
    <property type="match status" value="1"/>
</dbReference>
<evidence type="ECO:0000256" key="1">
    <source>
        <dbReference type="SAM" id="SignalP"/>
    </source>
</evidence>
<dbReference type="EMBL" id="GL379819">
    <property type="protein sequence ID" value="EGT47097.1"/>
    <property type="molecule type" value="Genomic_DNA"/>
</dbReference>
<accession>G0MXX6</accession>
<gene>
    <name evidence="2" type="ORF">CAEBREN_30001</name>
</gene>
<dbReference type="HOGENOM" id="CLU_1733082_0_0_1"/>
<dbReference type="Proteomes" id="UP000008068">
    <property type="component" value="Unassembled WGS sequence"/>
</dbReference>
<protein>
    <submittedName>
        <fullName evidence="2">Uncharacterized protein</fullName>
    </submittedName>
</protein>
<proteinExistence type="predicted"/>
<reference evidence="3" key="1">
    <citation type="submission" date="2011-07" db="EMBL/GenBank/DDBJ databases">
        <authorList>
            <consortium name="Caenorhabditis brenneri Sequencing and Analysis Consortium"/>
            <person name="Wilson R.K."/>
        </authorList>
    </citation>
    <scope>NUCLEOTIDE SEQUENCE [LARGE SCALE GENOMIC DNA]</scope>
    <source>
        <strain evidence="3">PB2801</strain>
    </source>
</reference>
<name>G0MXX6_CAEBE</name>